<dbReference type="EMBL" id="AMFJ01000347">
    <property type="protein sequence ID" value="EKE28342.1"/>
    <property type="molecule type" value="Genomic_DNA"/>
</dbReference>
<name>K2G258_9BACT</name>
<organism evidence="1">
    <name type="scientific">uncultured bacterium</name>
    <name type="common">gcode 4</name>
    <dbReference type="NCBI Taxonomy" id="1234023"/>
    <lineage>
        <taxon>Bacteria</taxon>
        <taxon>environmental samples</taxon>
    </lineage>
</organism>
<sequence length="187" mass="22635">MNTKVDIPDSWDQDKSKEILKQSKPEGTLATVKYFKSKTELLTEESEKWLEDYCNKILQNFWHWNWNLDDELRQSFANAAWAFWQYLAHINTHQPYNHTLFSSDINSLTVPDLFHRTIISFLLDMWDILNKKLMKKYLEKLITYPWEDEFILTDLHDFFEEVVEATIQLILHWNIHVDVSFYDKLQQ</sequence>
<evidence type="ECO:0000313" key="1">
    <source>
        <dbReference type="EMBL" id="EKE28342.1"/>
    </source>
</evidence>
<gene>
    <name evidence="1" type="ORF">ACD_3C00073G0004</name>
</gene>
<proteinExistence type="predicted"/>
<protein>
    <submittedName>
        <fullName evidence="1">Uncharacterized protein</fullName>
    </submittedName>
</protein>
<comment type="caution">
    <text evidence="1">The sequence shown here is derived from an EMBL/GenBank/DDBJ whole genome shotgun (WGS) entry which is preliminary data.</text>
</comment>
<dbReference type="AlphaFoldDB" id="K2G258"/>
<reference evidence="1" key="1">
    <citation type="journal article" date="2012" name="Science">
        <title>Fermentation, hydrogen, and sulfur metabolism in multiple uncultivated bacterial phyla.</title>
        <authorList>
            <person name="Wrighton K.C."/>
            <person name="Thomas B.C."/>
            <person name="Sharon I."/>
            <person name="Miller C.S."/>
            <person name="Castelle C.J."/>
            <person name="VerBerkmoes N.C."/>
            <person name="Wilkins M.J."/>
            <person name="Hettich R.L."/>
            <person name="Lipton M.S."/>
            <person name="Williams K.H."/>
            <person name="Long P.E."/>
            <person name="Banfield J.F."/>
        </authorList>
    </citation>
    <scope>NUCLEOTIDE SEQUENCE [LARGE SCALE GENOMIC DNA]</scope>
</reference>
<accession>K2G258</accession>